<accession>A0A9Q0XIK0</accession>
<comment type="similarity">
    <text evidence="2">Belongs to the cyclin family. Cyclin J subfamily.</text>
</comment>
<dbReference type="InterPro" id="IPR006671">
    <property type="entry name" value="Cyclin_N"/>
</dbReference>
<keyword evidence="1 4" id="KW-0195">Cyclin</keyword>
<dbReference type="InterPro" id="IPR036915">
    <property type="entry name" value="Cyclin-like_sf"/>
</dbReference>
<gene>
    <name evidence="7" type="ORF">JRQ81_002398</name>
</gene>
<organism evidence="7 8">
    <name type="scientific">Phrynocephalus forsythii</name>
    <dbReference type="NCBI Taxonomy" id="171643"/>
    <lineage>
        <taxon>Eukaryota</taxon>
        <taxon>Metazoa</taxon>
        <taxon>Chordata</taxon>
        <taxon>Craniata</taxon>
        <taxon>Vertebrata</taxon>
        <taxon>Euteleostomi</taxon>
        <taxon>Lepidosauria</taxon>
        <taxon>Squamata</taxon>
        <taxon>Bifurcata</taxon>
        <taxon>Unidentata</taxon>
        <taxon>Episquamata</taxon>
        <taxon>Toxicofera</taxon>
        <taxon>Iguania</taxon>
        <taxon>Acrodonta</taxon>
        <taxon>Agamidae</taxon>
        <taxon>Agaminae</taxon>
        <taxon>Phrynocephalus</taxon>
    </lineage>
</organism>
<sequence>MGEPCWKERLAVNSHQALREMERKLPVFKACSPHIGMRHYFVDLMDLFNQRYPLCPAARHLGIYLLDLCMDHFVIDVKELYAIFITCLLLACKFEELGVRVPKLEHLNNFAALCGVNLVLTKKDLLKMELMLLECFDWNLWLPTPADFIDYYLLASVSESDLYSGCLVSSLAKAKDSMETYSHYFLEVSLQDHVFRSFRPSLVAAACVCASRFCLNISPCWTTELKLLTEYSWEHLAPCVDLMLIAHRKAETKAREGQEHVVILQVQERQLVESLTLPTNPTQVLFQQSSSYHPLAEHSYVASQFCAPIQDLCSAYRESLLAPRPATSTTPGDSDAQADLPPVLQPVSIQGPVTMEVALPAEPTRCLALVLGNSYFSENPSCTPDCFDV</sequence>
<dbReference type="Gene3D" id="1.10.472.10">
    <property type="entry name" value="Cyclin-like"/>
    <property type="match status" value="2"/>
</dbReference>
<dbReference type="CDD" id="cd20529">
    <property type="entry name" value="CYCLIN_CCNJ-like_rpt2"/>
    <property type="match status" value="1"/>
</dbReference>
<dbReference type="InterPro" id="IPR039361">
    <property type="entry name" value="Cyclin"/>
</dbReference>
<evidence type="ECO:0000256" key="1">
    <source>
        <dbReference type="ARBA" id="ARBA00023127"/>
    </source>
</evidence>
<dbReference type="SUPFAM" id="SSF47954">
    <property type="entry name" value="Cyclin-like"/>
    <property type="match status" value="2"/>
</dbReference>
<dbReference type="SMART" id="SM00385">
    <property type="entry name" value="CYCLIN"/>
    <property type="match status" value="2"/>
</dbReference>
<dbReference type="FunFam" id="1.10.472.10:FF:000047">
    <property type="entry name" value="Cyclin J like"/>
    <property type="match status" value="1"/>
</dbReference>
<proteinExistence type="inferred from homology"/>
<evidence type="ECO:0000256" key="3">
    <source>
        <dbReference type="ARBA" id="ARBA00069543"/>
    </source>
</evidence>
<dbReference type="PANTHER" id="PTHR10177">
    <property type="entry name" value="CYCLINS"/>
    <property type="match status" value="1"/>
</dbReference>
<dbReference type="InterPro" id="IPR013763">
    <property type="entry name" value="Cyclin-like_dom"/>
</dbReference>
<evidence type="ECO:0000256" key="2">
    <source>
        <dbReference type="ARBA" id="ARBA00061243"/>
    </source>
</evidence>
<dbReference type="Pfam" id="PF00134">
    <property type="entry name" value="Cyclin_N"/>
    <property type="match status" value="1"/>
</dbReference>
<feature type="domain" description="Cyclin C-terminal" evidence="6">
    <location>
        <begin position="143"/>
        <end position="275"/>
    </location>
</feature>
<dbReference type="Pfam" id="PF02984">
    <property type="entry name" value="Cyclin_C"/>
    <property type="match status" value="1"/>
</dbReference>
<keyword evidence="8" id="KW-1185">Reference proteome</keyword>
<dbReference type="SMART" id="SM01332">
    <property type="entry name" value="Cyclin_C"/>
    <property type="match status" value="1"/>
</dbReference>
<name>A0A9Q0XIK0_9SAUR</name>
<evidence type="ECO:0000256" key="4">
    <source>
        <dbReference type="RuleBase" id="RU000383"/>
    </source>
</evidence>
<dbReference type="OrthoDB" id="285802at2759"/>
<evidence type="ECO:0000313" key="7">
    <source>
        <dbReference type="EMBL" id="KAJ7316236.1"/>
    </source>
</evidence>
<comment type="caution">
    <text evidence="7">The sequence shown here is derived from an EMBL/GenBank/DDBJ whole genome shotgun (WGS) entry which is preliminary data.</text>
</comment>
<dbReference type="InterPro" id="IPR004367">
    <property type="entry name" value="Cyclin_C-dom"/>
</dbReference>
<dbReference type="AlphaFoldDB" id="A0A9Q0XIK0"/>
<dbReference type="Proteomes" id="UP001142489">
    <property type="component" value="Unassembled WGS sequence"/>
</dbReference>
<feature type="domain" description="Cyclin-like" evidence="5">
    <location>
        <begin position="43"/>
        <end position="134"/>
    </location>
</feature>
<protein>
    <recommendedName>
        <fullName evidence="3">Cyclin-J-like protein</fullName>
    </recommendedName>
</protein>
<evidence type="ECO:0000259" key="6">
    <source>
        <dbReference type="SMART" id="SM01332"/>
    </source>
</evidence>
<feature type="domain" description="Cyclin-like" evidence="5">
    <location>
        <begin position="166"/>
        <end position="245"/>
    </location>
</feature>
<evidence type="ECO:0000313" key="8">
    <source>
        <dbReference type="Proteomes" id="UP001142489"/>
    </source>
</evidence>
<dbReference type="EMBL" id="JAPFRF010000011">
    <property type="protein sequence ID" value="KAJ7316236.1"/>
    <property type="molecule type" value="Genomic_DNA"/>
</dbReference>
<dbReference type="CDD" id="cd20528">
    <property type="entry name" value="CYCLIN_CCNJ-like_rpt1"/>
    <property type="match status" value="1"/>
</dbReference>
<evidence type="ECO:0000259" key="5">
    <source>
        <dbReference type="SMART" id="SM00385"/>
    </source>
</evidence>
<reference evidence="7" key="1">
    <citation type="journal article" date="2023" name="DNA Res.">
        <title>Chromosome-level genome assembly of Phrynocephalus forsythii using third-generation DNA sequencing and Hi-C analysis.</title>
        <authorList>
            <person name="Qi Y."/>
            <person name="Zhao W."/>
            <person name="Zhao Y."/>
            <person name="Niu C."/>
            <person name="Cao S."/>
            <person name="Zhang Y."/>
        </authorList>
    </citation>
    <scope>NUCLEOTIDE SEQUENCE</scope>
    <source>
        <tissue evidence="7">Muscle</tissue>
    </source>
</reference>